<dbReference type="InterPro" id="IPR010491">
    <property type="entry name" value="PRP1_N"/>
</dbReference>
<dbReference type="EMBL" id="WOCE01000024">
    <property type="protein sequence ID" value="KAE9586254.1"/>
    <property type="molecule type" value="Genomic_DNA"/>
</dbReference>
<reference evidence="4" key="1">
    <citation type="journal article" date="2020" name="Nat. Commun.">
        <title>Genome sequence of the cluster root forming white lupin.</title>
        <authorList>
            <person name="Hufnagel B."/>
            <person name="Marques A."/>
            <person name="Soriano A."/>
            <person name="Marques L."/>
            <person name="Divol F."/>
            <person name="Doumas P."/>
            <person name="Sallet E."/>
            <person name="Mancinotti D."/>
            <person name="Carrere S."/>
            <person name="Marande W."/>
            <person name="Arribat S."/>
            <person name="Keller J."/>
            <person name="Huneau C."/>
            <person name="Blein T."/>
            <person name="Aime D."/>
            <person name="Laguerre M."/>
            <person name="Taylor J."/>
            <person name="Schubert V."/>
            <person name="Nelson M."/>
            <person name="Geu-Flores F."/>
            <person name="Crespi M."/>
            <person name="Gallardo-Guerrero K."/>
            <person name="Delaux P.-M."/>
            <person name="Salse J."/>
            <person name="Berges H."/>
            <person name="Guyot R."/>
            <person name="Gouzy J."/>
            <person name="Peret B."/>
        </authorList>
    </citation>
    <scope>NUCLEOTIDE SEQUENCE [LARGE SCALE GENOMIC DNA]</scope>
    <source>
        <strain evidence="4">cv. Amiga</strain>
    </source>
</reference>
<feature type="compositionally biased region" description="Basic and acidic residues" evidence="1">
    <location>
        <begin position="165"/>
        <end position="174"/>
    </location>
</feature>
<organism evidence="3 4">
    <name type="scientific">Lupinus albus</name>
    <name type="common">White lupine</name>
    <name type="synonym">Lupinus termis</name>
    <dbReference type="NCBI Taxonomy" id="3870"/>
    <lineage>
        <taxon>Eukaryota</taxon>
        <taxon>Viridiplantae</taxon>
        <taxon>Streptophyta</taxon>
        <taxon>Embryophyta</taxon>
        <taxon>Tracheophyta</taxon>
        <taxon>Spermatophyta</taxon>
        <taxon>Magnoliopsida</taxon>
        <taxon>eudicotyledons</taxon>
        <taxon>Gunneridae</taxon>
        <taxon>Pentapetalae</taxon>
        <taxon>rosids</taxon>
        <taxon>fabids</taxon>
        <taxon>Fabales</taxon>
        <taxon>Fabaceae</taxon>
        <taxon>Papilionoideae</taxon>
        <taxon>50 kb inversion clade</taxon>
        <taxon>genistoids sensu lato</taxon>
        <taxon>core genistoids</taxon>
        <taxon>Genisteae</taxon>
        <taxon>Lupinus</taxon>
    </lineage>
</organism>
<protein>
    <submittedName>
        <fullName evidence="3">Putative PRP1 splicing factor, pre-mRNA-processing factor 6/Prp1/STA1</fullName>
    </submittedName>
</protein>
<proteinExistence type="predicted"/>
<dbReference type="GO" id="GO:0000398">
    <property type="term" value="P:mRNA splicing, via spliceosome"/>
    <property type="evidence" value="ECO:0007669"/>
    <property type="project" value="InterPro"/>
</dbReference>
<dbReference type="AlphaFoldDB" id="A0A6A4NFH1"/>
<dbReference type="Pfam" id="PF06424">
    <property type="entry name" value="PRP1_N"/>
    <property type="match status" value="1"/>
</dbReference>
<feature type="domain" description="PRP1 splicing factor N-terminal" evidence="2">
    <location>
        <begin position="100"/>
        <end position="190"/>
    </location>
</feature>
<evidence type="ECO:0000256" key="1">
    <source>
        <dbReference type="SAM" id="MobiDB-lite"/>
    </source>
</evidence>
<evidence type="ECO:0000313" key="4">
    <source>
        <dbReference type="Proteomes" id="UP000447434"/>
    </source>
</evidence>
<evidence type="ECO:0000313" key="3">
    <source>
        <dbReference type="EMBL" id="KAE9586254.1"/>
    </source>
</evidence>
<accession>A0A6A4NFH1</accession>
<dbReference type="OrthoDB" id="1938028at2759"/>
<evidence type="ECO:0000259" key="2">
    <source>
        <dbReference type="Pfam" id="PF06424"/>
    </source>
</evidence>
<keyword evidence="4" id="KW-1185">Reference proteome</keyword>
<comment type="caution">
    <text evidence="3">The sequence shown here is derived from an EMBL/GenBank/DDBJ whole genome shotgun (WGS) entry which is preliminary data.</text>
</comment>
<sequence length="202" mass="21796">MLHIHHNSLTSPFIPNPTTTTTIMVFFVPPNHRKPPPSTITQQRLFLSLSLQLLQNNDSLLISDLGVGPYSTLTLHTPLLGRTQPPSAAKLRFDFLNSKPPSNYVAGLGRGGTGFTTRSNIGPSNAVPDSPDRSATTIGAAPTAPNVGVGRGKGGEDEEEDEGEDKGYDENHKFDEFEGNDVGLFASAEYVEKYDGFKVTVK</sequence>
<name>A0A6A4NFH1_LUPAL</name>
<dbReference type="Proteomes" id="UP000447434">
    <property type="component" value="Chromosome 24"/>
</dbReference>
<feature type="region of interest" description="Disordered" evidence="1">
    <location>
        <begin position="118"/>
        <end position="174"/>
    </location>
</feature>
<gene>
    <name evidence="3" type="ORF">Lalb_Chr24g0399881</name>
</gene>